<dbReference type="Pfam" id="PF00106">
    <property type="entry name" value="adh_short"/>
    <property type="match status" value="1"/>
</dbReference>
<keyword evidence="1" id="KW-0560">Oxidoreductase</keyword>
<accession>A0A6V8GZG2</accession>
<dbReference type="PANTHER" id="PTHR43157:SF35">
    <property type="entry name" value="DEHYDROGENASE_REDUCTASE FAMILY PROTEIN, PUTATIVE-RELATED"/>
    <property type="match status" value="1"/>
</dbReference>
<comment type="caution">
    <text evidence="2">The sequence shown here is derived from an EMBL/GenBank/DDBJ whole genome shotgun (WGS) entry which is preliminary data.</text>
</comment>
<dbReference type="AlphaFoldDB" id="A0A6V8GZG2"/>
<sequence length="343" mass="38098">MVGSKDLPPSTTRFASIFFHNQFRAKPQWPSPDTNLSGKTAIITGGNSGLGYESALLLLDLKLSHLVLAVRSQEKGQTAATKLRERFPKAKIEVWLLDMSSYNSIQTFARQVENLLPRIDYVLLNAGVRKVDFTIIESTGHEENLQVNYLSTMLLVVLLLPILKAKRVLGAAPAHLTIVNSMLSLGVTIPNKNGISLFQSFDNPRNFSAVQQYNLTKLLAHMFLWNLVDYVSADDIIVNLADPAFVKGTDLLREVPGPVRMGMRAWGAIAGRSPQVGASCLIDAMVSKGKESHGCFLMSWEIHPFAAMLYTPEGNVLRQRLWEETLTELDFAEVRTILESMRA</sequence>
<dbReference type="InterPro" id="IPR036291">
    <property type="entry name" value="NAD(P)-bd_dom_sf"/>
</dbReference>
<reference evidence="3" key="1">
    <citation type="journal article" date="2015" name="Genome Announc.">
        <title>Draft genome sequence of Talaromyces cellulolyticus strain Y-94, a source of lignocellulosic biomass-degrading enzymes.</title>
        <authorList>
            <person name="Fujii T."/>
            <person name="Koike H."/>
            <person name="Sawayama S."/>
            <person name="Yano S."/>
            <person name="Inoue H."/>
        </authorList>
    </citation>
    <scope>NUCLEOTIDE SEQUENCE [LARGE SCALE GENOMIC DNA]</scope>
    <source>
        <strain evidence="3">Y-94</strain>
    </source>
</reference>
<dbReference type="InterPro" id="IPR002347">
    <property type="entry name" value="SDR_fam"/>
</dbReference>
<dbReference type="Proteomes" id="UP000053095">
    <property type="component" value="Unassembled WGS sequence"/>
</dbReference>
<organism evidence="2 3">
    <name type="scientific">Talaromyces pinophilus</name>
    <name type="common">Penicillium pinophilum</name>
    <dbReference type="NCBI Taxonomy" id="128442"/>
    <lineage>
        <taxon>Eukaryota</taxon>
        <taxon>Fungi</taxon>
        <taxon>Dikarya</taxon>
        <taxon>Ascomycota</taxon>
        <taxon>Pezizomycotina</taxon>
        <taxon>Eurotiomycetes</taxon>
        <taxon>Eurotiomycetidae</taxon>
        <taxon>Eurotiales</taxon>
        <taxon>Trichocomaceae</taxon>
        <taxon>Talaromyces</taxon>
        <taxon>Talaromyces sect. Talaromyces</taxon>
    </lineage>
</organism>
<dbReference type="PANTHER" id="PTHR43157">
    <property type="entry name" value="PHOSPHATIDYLINOSITOL-GLYCAN BIOSYNTHESIS CLASS F PROTEIN-RELATED"/>
    <property type="match status" value="1"/>
</dbReference>
<keyword evidence="3" id="KW-1185">Reference proteome</keyword>
<protein>
    <recommendedName>
        <fullName evidence="4">Short-chain dehydrogenase/reductase family protein</fullName>
    </recommendedName>
</protein>
<dbReference type="SUPFAM" id="SSF51735">
    <property type="entry name" value="NAD(P)-binding Rossmann-fold domains"/>
    <property type="match status" value="1"/>
</dbReference>
<evidence type="ECO:0008006" key="4">
    <source>
        <dbReference type="Google" id="ProtNLM"/>
    </source>
</evidence>
<gene>
    <name evidence="2" type="ORF">TCE0_015f02026</name>
</gene>
<proteinExistence type="predicted"/>
<evidence type="ECO:0000256" key="1">
    <source>
        <dbReference type="ARBA" id="ARBA00023002"/>
    </source>
</evidence>
<dbReference type="Gene3D" id="3.40.50.720">
    <property type="entry name" value="NAD(P)-binding Rossmann-like Domain"/>
    <property type="match status" value="1"/>
</dbReference>
<dbReference type="GO" id="GO:0016491">
    <property type="term" value="F:oxidoreductase activity"/>
    <property type="evidence" value="ECO:0007669"/>
    <property type="project" value="UniProtKB-KW"/>
</dbReference>
<dbReference type="EMBL" id="DF933811">
    <property type="protein sequence ID" value="GAM34442.1"/>
    <property type="molecule type" value="Genomic_DNA"/>
</dbReference>
<evidence type="ECO:0000313" key="3">
    <source>
        <dbReference type="Proteomes" id="UP000053095"/>
    </source>
</evidence>
<name>A0A6V8GZG2_TALPI</name>
<evidence type="ECO:0000313" key="2">
    <source>
        <dbReference type="EMBL" id="GAM34442.1"/>
    </source>
</evidence>